<evidence type="ECO:0000256" key="6">
    <source>
        <dbReference type="RuleBase" id="RU003797"/>
    </source>
</evidence>
<name>A0A1M7TAW8_9BACT</name>
<protein>
    <submittedName>
        <fullName evidence="8">DNA repair protein RadC</fullName>
    </submittedName>
</protein>
<feature type="domain" description="MPN" evidence="7">
    <location>
        <begin position="99"/>
        <end position="221"/>
    </location>
</feature>
<keyword evidence="3" id="KW-0378">Hydrolase</keyword>
<dbReference type="InterPro" id="IPR025657">
    <property type="entry name" value="RadC_JAB"/>
</dbReference>
<organism evidence="8 9">
    <name type="scientific">Desulfovibrio litoralis DSM 11393</name>
    <dbReference type="NCBI Taxonomy" id="1121455"/>
    <lineage>
        <taxon>Bacteria</taxon>
        <taxon>Pseudomonadati</taxon>
        <taxon>Thermodesulfobacteriota</taxon>
        <taxon>Desulfovibrionia</taxon>
        <taxon>Desulfovibrionales</taxon>
        <taxon>Desulfovibrionaceae</taxon>
        <taxon>Desulfovibrio</taxon>
    </lineage>
</organism>
<keyword evidence="5" id="KW-0482">Metalloprotease</keyword>
<dbReference type="InterPro" id="IPR010994">
    <property type="entry name" value="RuvA_2-like"/>
</dbReference>
<dbReference type="PROSITE" id="PS50249">
    <property type="entry name" value="MPN"/>
    <property type="match status" value="1"/>
</dbReference>
<keyword evidence="1" id="KW-0645">Protease</keyword>
<dbReference type="SUPFAM" id="SSF47781">
    <property type="entry name" value="RuvA domain 2-like"/>
    <property type="match status" value="1"/>
</dbReference>
<dbReference type="GO" id="GO:0008237">
    <property type="term" value="F:metallopeptidase activity"/>
    <property type="evidence" value="ECO:0007669"/>
    <property type="project" value="UniProtKB-KW"/>
</dbReference>
<evidence type="ECO:0000256" key="3">
    <source>
        <dbReference type="ARBA" id="ARBA00022801"/>
    </source>
</evidence>
<dbReference type="Proteomes" id="UP000186469">
    <property type="component" value="Unassembled WGS sequence"/>
</dbReference>
<dbReference type="STRING" id="1121455.SAMN02745728_01789"/>
<dbReference type="InterPro" id="IPR037518">
    <property type="entry name" value="MPN"/>
</dbReference>
<keyword evidence="2" id="KW-0479">Metal-binding</keyword>
<dbReference type="GO" id="GO:0046872">
    <property type="term" value="F:metal ion binding"/>
    <property type="evidence" value="ECO:0007669"/>
    <property type="project" value="UniProtKB-KW"/>
</dbReference>
<dbReference type="EMBL" id="FRDI01000009">
    <property type="protein sequence ID" value="SHN67828.1"/>
    <property type="molecule type" value="Genomic_DNA"/>
</dbReference>
<keyword evidence="4" id="KW-0862">Zinc</keyword>
<dbReference type="RefSeq" id="WP_072697476.1">
    <property type="nucleotide sequence ID" value="NZ_FRDI01000009.1"/>
</dbReference>
<dbReference type="InterPro" id="IPR001405">
    <property type="entry name" value="UPF0758"/>
</dbReference>
<sequence length="225" mass="25676">MYNTGHRARLREKLKDDPTKLPDYEVLELLLAQVIPRQDTKPLAKELLLRFQTIKGVLEARPAELRLVKGFGPALEVYWILLRELMSRREEAPIRRREVLATPDLVAKMAKTRLAGNEKEELWLAFLDTQNRLISWERGLMGTVAGIICYPRDILERALLLKASAIILVHNHPGGAFMPSSQDIELTQQLASSAEKIGVQVLDHIIVTDENAYSLYQEKLLIFDK</sequence>
<accession>A0A1M7TAW8</accession>
<comment type="similarity">
    <text evidence="6">Belongs to the UPF0758 family.</text>
</comment>
<evidence type="ECO:0000256" key="4">
    <source>
        <dbReference type="ARBA" id="ARBA00022833"/>
    </source>
</evidence>
<dbReference type="NCBIfam" id="TIGR00608">
    <property type="entry name" value="radc"/>
    <property type="match status" value="1"/>
</dbReference>
<gene>
    <name evidence="8" type="ORF">SAMN02745728_01789</name>
</gene>
<proteinExistence type="inferred from homology"/>
<keyword evidence="9" id="KW-1185">Reference proteome</keyword>
<dbReference type="PANTHER" id="PTHR30471">
    <property type="entry name" value="DNA REPAIR PROTEIN RADC"/>
    <property type="match status" value="1"/>
</dbReference>
<evidence type="ECO:0000256" key="2">
    <source>
        <dbReference type="ARBA" id="ARBA00022723"/>
    </source>
</evidence>
<dbReference type="Gene3D" id="3.40.140.10">
    <property type="entry name" value="Cytidine Deaminase, domain 2"/>
    <property type="match status" value="1"/>
</dbReference>
<evidence type="ECO:0000256" key="5">
    <source>
        <dbReference type="ARBA" id="ARBA00023049"/>
    </source>
</evidence>
<evidence type="ECO:0000259" key="7">
    <source>
        <dbReference type="PROSITE" id="PS50249"/>
    </source>
</evidence>
<dbReference type="NCBIfam" id="NF000642">
    <property type="entry name" value="PRK00024.1"/>
    <property type="match status" value="1"/>
</dbReference>
<evidence type="ECO:0000313" key="8">
    <source>
        <dbReference type="EMBL" id="SHN67828.1"/>
    </source>
</evidence>
<dbReference type="AlphaFoldDB" id="A0A1M7TAW8"/>
<dbReference type="OrthoDB" id="9804482at2"/>
<evidence type="ECO:0000313" key="9">
    <source>
        <dbReference type="Proteomes" id="UP000186469"/>
    </source>
</evidence>
<dbReference type="GO" id="GO:0006508">
    <property type="term" value="P:proteolysis"/>
    <property type="evidence" value="ECO:0007669"/>
    <property type="project" value="UniProtKB-KW"/>
</dbReference>
<dbReference type="Pfam" id="PF04002">
    <property type="entry name" value="RadC"/>
    <property type="match status" value="1"/>
</dbReference>
<reference evidence="8 9" key="1">
    <citation type="submission" date="2016-12" db="EMBL/GenBank/DDBJ databases">
        <authorList>
            <person name="Song W.-J."/>
            <person name="Kurnit D.M."/>
        </authorList>
    </citation>
    <scope>NUCLEOTIDE SEQUENCE [LARGE SCALE GENOMIC DNA]</scope>
    <source>
        <strain evidence="8 9">DSM 11393</strain>
    </source>
</reference>
<evidence type="ECO:0000256" key="1">
    <source>
        <dbReference type="ARBA" id="ARBA00022670"/>
    </source>
</evidence>
<dbReference type="PANTHER" id="PTHR30471:SF3">
    <property type="entry name" value="UPF0758 PROTEIN YEES-RELATED"/>
    <property type="match status" value="1"/>
</dbReference>
<dbReference type="CDD" id="cd08071">
    <property type="entry name" value="MPN_DUF2466"/>
    <property type="match status" value="1"/>
</dbReference>